<evidence type="ECO:0000313" key="5">
    <source>
        <dbReference type="Proteomes" id="UP001516400"/>
    </source>
</evidence>
<keyword evidence="1" id="KW-0433">Leucine-rich repeat</keyword>
<dbReference type="InterPro" id="IPR050328">
    <property type="entry name" value="Dev_Immune_Receptor"/>
</dbReference>
<dbReference type="SUPFAM" id="SSF52075">
    <property type="entry name" value="Outer arm dynein light chain 1"/>
    <property type="match status" value="1"/>
</dbReference>
<gene>
    <name evidence="4" type="ORF">HHI36_007837</name>
</gene>
<dbReference type="PANTHER" id="PTHR24373:SF275">
    <property type="entry name" value="TIR DOMAIN-CONTAINING PROTEIN"/>
    <property type="match status" value="1"/>
</dbReference>
<protein>
    <recommendedName>
        <fullName evidence="6">Leucine-rich repeat-containing protein 20</fullName>
    </recommendedName>
</protein>
<dbReference type="Pfam" id="PF00560">
    <property type="entry name" value="LRR_1"/>
    <property type="match status" value="2"/>
</dbReference>
<name>A0ABD2MQQ6_9CUCU</name>
<dbReference type="InterPro" id="IPR003591">
    <property type="entry name" value="Leu-rich_rpt_typical-subtyp"/>
</dbReference>
<dbReference type="SMART" id="SM00369">
    <property type="entry name" value="LRR_TYP"/>
    <property type="match status" value="2"/>
</dbReference>
<sequence>MASGVSRVIYRCEEAMETQQLDLSECQLVHVAEAIYHLMRQTEVKSVNLSGNVISKISPRFVLKFSLLTQLDVSHNQIAYLPDQFVDMKFLTSLNISNNSFVDLPDCVFRIPNLQELNASNNRIVEVNMELLETAPSLENVDLTNNPLSRKCLEELQKVKKMEILLSPLVKEDWEDLTV</sequence>
<keyword evidence="3" id="KW-0677">Repeat</keyword>
<evidence type="ECO:0000313" key="4">
    <source>
        <dbReference type="EMBL" id="KAL3268735.1"/>
    </source>
</evidence>
<organism evidence="4 5">
    <name type="scientific">Cryptolaemus montrouzieri</name>
    <dbReference type="NCBI Taxonomy" id="559131"/>
    <lineage>
        <taxon>Eukaryota</taxon>
        <taxon>Metazoa</taxon>
        <taxon>Ecdysozoa</taxon>
        <taxon>Arthropoda</taxon>
        <taxon>Hexapoda</taxon>
        <taxon>Insecta</taxon>
        <taxon>Pterygota</taxon>
        <taxon>Neoptera</taxon>
        <taxon>Endopterygota</taxon>
        <taxon>Coleoptera</taxon>
        <taxon>Polyphaga</taxon>
        <taxon>Cucujiformia</taxon>
        <taxon>Coccinelloidea</taxon>
        <taxon>Coccinellidae</taxon>
        <taxon>Scymninae</taxon>
        <taxon>Scymnini</taxon>
        <taxon>Cryptolaemus</taxon>
    </lineage>
</organism>
<dbReference type="InterPro" id="IPR032675">
    <property type="entry name" value="LRR_dom_sf"/>
</dbReference>
<dbReference type="PANTHER" id="PTHR24373">
    <property type="entry name" value="SLIT RELATED LEUCINE-RICH REPEAT NEURONAL PROTEIN"/>
    <property type="match status" value="1"/>
</dbReference>
<keyword evidence="5" id="KW-1185">Reference proteome</keyword>
<dbReference type="InterPro" id="IPR001611">
    <property type="entry name" value="Leu-rich_rpt"/>
</dbReference>
<dbReference type="AlphaFoldDB" id="A0ABD2MQQ6"/>
<proteinExistence type="predicted"/>
<dbReference type="Pfam" id="PF13855">
    <property type="entry name" value="LRR_8"/>
    <property type="match status" value="1"/>
</dbReference>
<evidence type="ECO:0000256" key="2">
    <source>
        <dbReference type="ARBA" id="ARBA00022729"/>
    </source>
</evidence>
<dbReference type="EMBL" id="JABFTP020000021">
    <property type="protein sequence ID" value="KAL3268735.1"/>
    <property type="molecule type" value="Genomic_DNA"/>
</dbReference>
<dbReference type="Proteomes" id="UP001516400">
    <property type="component" value="Unassembled WGS sequence"/>
</dbReference>
<dbReference type="Gene3D" id="3.80.10.10">
    <property type="entry name" value="Ribonuclease Inhibitor"/>
    <property type="match status" value="1"/>
</dbReference>
<evidence type="ECO:0000256" key="1">
    <source>
        <dbReference type="ARBA" id="ARBA00022614"/>
    </source>
</evidence>
<reference evidence="4 5" key="1">
    <citation type="journal article" date="2021" name="BMC Biol.">
        <title>Horizontally acquired antibacterial genes associated with adaptive radiation of ladybird beetles.</title>
        <authorList>
            <person name="Li H.S."/>
            <person name="Tang X.F."/>
            <person name="Huang Y.H."/>
            <person name="Xu Z.Y."/>
            <person name="Chen M.L."/>
            <person name="Du X.Y."/>
            <person name="Qiu B.Y."/>
            <person name="Chen P.T."/>
            <person name="Zhang W."/>
            <person name="Slipinski A."/>
            <person name="Escalona H.E."/>
            <person name="Waterhouse R.M."/>
            <person name="Zwick A."/>
            <person name="Pang H."/>
        </authorList>
    </citation>
    <scope>NUCLEOTIDE SEQUENCE [LARGE SCALE GENOMIC DNA]</scope>
    <source>
        <strain evidence="4">SYSU2018</strain>
    </source>
</reference>
<evidence type="ECO:0000256" key="3">
    <source>
        <dbReference type="ARBA" id="ARBA00022737"/>
    </source>
</evidence>
<accession>A0ABD2MQQ6</accession>
<comment type="caution">
    <text evidence="4">The sequence shown here is derived from an EMBL/GenBank/DDBJ whole genome shotgun (WGS) entry which is preliminary data.</text>
</comment>
<evidence type="ECO:0008006" key="6">
    <source>
        <dbReference type="Google" id="ProtNLM"/>
    </source>
</evidence>
<keyword evidence="2" id="KW-0732">Signal</keyword>